<keyword evidence="7" id="KW-0966">Cell projection</keyword>
<dbReference type="InterPro" id="IPR001029">
    <property type="entry name" value="Flagellin_N"/>
</dbReference>
<comment type="subcellular location">
    <subcellularLocation>
        <location evidence="1">Bacterial flagellum</location>
    </subcellularLocation>
    <subcellularLocation>
        <location evidence="2">Secreted</location>
    </subcellularLocation>
</comment>
<dbReference type="GO" id="GO:0005198">
    <property type="term" value="F:structural molecule activity"/>
    <property type="evidence" value="ECO:0007669"/>
    <property type="project" value="InterPro"/>
</dbReference>
<keyword evidence="5" id="KW-0975">Bacterial flagellum</keyword>
<dbReference type="InterPro" id="IPR013384">
    <property type="entry name" value="Flagell_FlgL"/>
</dbReference>
<dbReference type="Proteomes" id="UP000092627">
    <property type="component" value="Unassembled WGS sequence"/>
</dbReference>
<proteinExistence type="inferred from homology"/>
<evidence type="ECO:0000256" key="1">
    <source>
        <dbReference type="ARBA" id="ARBA00004365"/>
    </source>
</evidence>
<keyword evidence="4" id="KW-0964">Secreted</keyword>
<keyword evidence="7" id="KW-0969">Cilium</keyword>
<name>A0A1A8T3X0_9GAMM</name>
<dbReference type="STRING" id="295068.MAQ5080_00288"/>
<dbReference type="GO" id="GO:0005576">
    <property type="term" value="C:extracellular region"/>
    <property type="evidence" value="ECO:0007669"/>
    <property type="project" value="UniProtKB-SubCell"/>
</dbReference>
<dbReference type="InterPro" id="IPR001492">
    <property type="entry name" value="Flagellin"/>
</dbReference>
<evidence type="ECO:0000256" key="3">
    <source>
        <dbReference type="ARBA" id="ARBA00005709"/>
    </source>
</evidence>
<sequence>MRVTSNLIYNQSALSMAKANERYLKVQEKIAEQSDIVRPSDDPNGAGQLMRYDADSKLLEQYEDNMSLATNALEYESVALQSMNTTLDSINVLMIQSQNGANSQADLDTIAEEMENLLHSMSDLMNSQDSNGKYVFAGTNASSPAFIKDANGQYQYNGDEAQRNAQIGDNISIATNDSGKKIFQDAWTRNNFAAATSAGTATLSYRVSDQAAFDAFLEDNYSAVTPALNDFQLVTESPGAGQFEISDSSGVIATGSYQPGEPFTFNGMEFTLTGAAGSTVDFSLDQPTRDNVLNQVQGAIDALRDPNLTSGQKEEALLDAFTSIENTQDSMATASSSVGARLNTIENRTEYSSAKKIFNQTAQDNIGGLNVYEATTELQLTETALQASQLLFQRVSSLSLFNSL</sequence>
<evidence type="ECO:0000256" key="2">
    <source>
        <dbReference type="ARBA" id="ARBA00004613"/>
    </source>
</evidence>
<dbReference type="NCBIfam" id="TIGR02550">
    <property type="entry name" value="flagell_flgL"/>
    <property type="match status" value="1"/>
</dbReference>
<evidence type="ECO:0000256" key="4">
    <source>
        <dbReference type="ARBA" id="ARBA00022525"/>
    </source>
</evidence>
<dbReference type="GO" id="GO:0009424">
    <property type="term" value="C:bacterial-type flagellum hook"/>
    <property type="evidence" value="ECO:0007669"/>
    <property type="project" value="InterPro"/>
</dbReference>
<evidence type="ECO:0000259" key="6">
    <source>
        <dbReference type="Pfam" id="PF00669"/>
    </source>
</evidence>
<keyword evidence="7" id="KW-0282">Flagellum</keyword>
<reference evidence="7 8" key="1">
    <citation type="submission" date="2016-06" db="EMBL/GenBank/DDBJ databases">
        <authorList>
            <person name="Kjaerup R.B."/>
            <person name="Dalgaard T.S."/>
            <person name="Juul-Madsen H.R."/>
        </authorList>
    </citation>
    <scope>NUCLEOTIDE SEQUENCE [LARGE SCALE GENOMIC DNA]</scope>
    <source>
        <strain evidence="7 8">CECT 5080</strain>
    </source>
</reference>
<dbReference type="PANTHER" id="PTHR42792">
    <property type="entry name" value="FLAGELLIN"/>
    <property type="match status" value="1"/>
</dbReference>
<protein>
    <submittedName>
        <fullName evidence="7">Flagellar hook-associated protein 3</fullName>
    </submittedName>
</protein>
<dbReference type="Pfam" id="PF00669">
    <property type="entry name" value="Flagellin_N"/>
    <property type="match status" value="1"/>
</dbReference>
<dbReference type="RefSeq" id="WP_067204464.1">
    <property type="nucleotide sequence ID" value="NZ_FLOC01000001.1"/>
</dbReference>
<evidence type="ECO:0000313" key="8">
    <source>
        <dbReference type="Proteomes" id="UP000092627"/>
    </source>
</evidence>
<comment type="similarity">
    <text evidence="3">Belongs to the bacterial flagellin family.</text>
</comment>
<keyword evidence="8" id="KW-1185">Reference proteome</keyword>
<accession>A0A1A8T3X0</accession>
<organism evidence="7 8">
    <name type="scientific">Marinomonas aquimarina</name>
    <dbReference type="NCBI Taxonomy" id="295068"/>
    <lineage>
        <taxon>Bacteria</taxon>
        <taxon>Pseudomonadati</taxon>
        <taxon>Pseudomonadota</taxon>
        <taxon>Gammaproteobacteria</taxon>
        <taxon>Oceanospirillales</taxon>
        <taxon>Oceanospirillaceae</taxon>
        <taxon>Marinomonas</taxon>
    </lineage>
</organism>
<dbReference type="GO" id="GO:0071973">
    <property type="term" value="P:bacterial-type flagellum-dependent cell motility"/>
    <property type="evidence" value="ECO:0007669"/>
    <property type="project" value="InterPro"/>
</dbReference>
<dbReference type="EMBL" id="FLOC01000001">
    <property type="protein sequence ID" value="SBS25524.1"/>
    <property type="molecule type" value="Genomic_DNA"/>
</dbReference>
<dbReference type="SUPFAM" id="SSF64518">
    <property type="entry name" value="Phase 1 flagellin"/>
    <property type="match status" value="1"/>
</dbReference>
<dbReference type="AlphaFoldDB" id="A0A1A8T3X0"/>
<dbReference type="PANTHER" id="PTHR42792:SF1">
    <property type="entry name" value="FLAGELLAR HOOK-ASSOCIATED PROTEIN 3"/>
    <property type="match status" value="1"/>
</dbReference>
<dbReference type="Gene3D" id="1.20.1330.10">
    <property type="entry name" value="f41 fragment of flagellin, N-terminal domain"/>
    <property type="match status" value="2"/>
</dbReference>
<evidence type="ECO:0000256" key="5">
    <source>
        <dbReference type="ARBA" id="ARBA00023143"/>
    </source>
</evidence>
<gene>
    <name evidence="7" type="primary">flgL</name>
    <name evidence="7" type="ORF">MAQ5080_00288</name>
</gene>
<dbReference type="OrthoDB" id="9768249at2"/>
<feature type="domain" description="Flagellin N-terminal" evidence="6">
    <location>
        <begin position="4"/>
        <end position="140"/>
    </location>
</feature>
<evidence type="ECO:0000313" key="7">
    <source>
        <dbReference type="EMBL" id="SBS25524.1"/>
    </source>
</evidence>